<dbReference type="Gene3D" id="1.10.1220.10">
    <property type="entry name" value="Met repressor-like"/>
    <property type="match status" value="1"/>
</dbReference>
<proteinExistence type="predicted"/>
<keyword evidence="2" id="KW-1185">Reference proteome</keyword>
<dbReference type="SUPFAM" id="SSF47598">
    <property type="entry name" value="Ribbon-helix-helix"/>
    <property type="match status" value="1"/>
</dbReference>
<protein>
    <recommendedName>
        <fullName evidence="3">Ribbon-helix-helix protein, copG family</fullName>
    </recommendedName>
</protein>
<dbReference type="InterPro" id="IPR010985">
    <property type="entry name" value="Ribbon_hlx_hlx"/>
</dbReference>
<comment type="caution">
    <text evidence="1">The sequence shown here is derived from an EMBL/GenBank/DDBJ whole genome shotgun (WGS) entry which is preliminary data.</text>
</comment>
<accession>A0ABQ1H7H7</accession>
<dbReference type="InterPro" id="IPR013321">
    <property type="entry name" value="Arc_rbn_hlx_hlx"/>
</dbReference>
<organism evidence="1 2">
    <name type="scientific">Kroppenstedtia guangzhouensis</name>
    <dbReference type="NCBI Taxonomy" id="1274356"/>
    <lineage>
        <taxon>Bacteria</taxon>
        <taxon>Bacillati</taxon>
        <taxon>Bacillota</taxon>
        <taxon>Bacilli</taxon>
        <taxon>Bacillales</taxon>
        <taxon>Thermoactinomycetaceae</taxon>
        <taxon>Kroppenstedtia</taxon>
    </lineage>
</organism>
<name>A0ABQ1H7H7_9BACL</name>
<evidence type="ECO:0008006" key="3">
    <source>
        <dbReference type="Google" id="ProtNLM"/>
    </source>
</evidence>
<dbReference type="Proteomes" id="UP000617979">
    <property type="component" value="Unassembled WGS sequence"/>
</dbReference>
<gene>
    <name evidence="1" type="ORF">GCM10007416_35620</name>
</gene>
<evidence type="ECO:0000313" key="1">
    <source>
        <dbReference type="EMBL" id="GGA59431.1"/>
    </source>
</evidence>
<evidence type="ECO:0000313" key="2">
    <source>
        <dbReference type="Proteomes" id="UP000617979"/>
    </source>
</evidence>
<sequence length="47" mass="5586">MMKKQVKVYMSDDLRKWLKIQAAKEGTTISEIVERLVEEYRAEKKSP</sequence>
<dbReference type="EMBL" id="BMEX01000048">
    <property type="protein sequence ID" value="GGA59431.1"/>
    <property type="molecule type" value="Genomic_DNA"/>
</dbReference>
<reference evidence="2" key="1">
    <citation type="journal article" date="2019" name="Int. J. Syst. Evol. Microbiol.">
        <title>The Global Catalogue of Microorganisms (GCM) 10K type strain sequencing project: providing services to taxonomists for standard genome sequencing and annotation.</title>
        <authorList>
            <consortium name="The Broad Institute Genomics Platform"/>
            <consortium name="The Broad Institute Genome Sequencing Center for Infectious Disease"/>
            <person name="Wu L."/>
            <person name="Ma J."/>
        </authorList>
    </citation>
    <scope>NUCLEOTIDE SEQUENCE [LARGE SCALE GENOMIC DNA]</scope>
    <source>
        <strain evidence="2">CGMCC 1.12404</strain>
    </source>
</reference>